<comment type="similarity">
    <text evidence="2">Belongs to the protein-tyrosine phosphatase family. Receptor class 2A subfamily.</text>
</comment>
<dbReference type="FunFam" id="2.60.40.10:FF:000144">
    <property type="entry name" value="receptor-type tyrosine-protein phosphatase delta isoform X1"/>
    <property type="match status" value="1"/>
</dbReference>
<feature type="domain" description="Immunoglobulin" evidence="24">
    <location>
        <begin position="215"/>
        <end position="293"/>
    </location>
</feature>
<feature type="domain" description="Immunoglobulin" evidence="24">
    <location>
        <begin position="16"/>
        <end position="102"/>
    </location>
</feature>
<dbReference type="InterPro" id="IPR003599">
    <property type="entry name" value="Ig_sub"/>
</dbReference>
<keyword evidence="26" id="KW-1185">Reference proteome</keyword>
<sequence length="1584" mass="177425">MSSFSLPGMPSFIKSPDDQTGISGGVASFVCQAVGDPKPRITWMKKGKKVSSQRFEVIEFDDGSGSVLRIQPLRTHRDEAIYECTAINSVGEINTSAKLTVLEEDQIPHGFPTIDMGPQLKVVERTRTATMLCAASGNPDPEISWFKDFLPVDINSSNGRIKQLRSGALQIENSEESDQGKYECVAVNSAGTRYSAPANLYVRVRRVPPRFSIPPNNHEVMPGGSVNLTCVAVGAPMPYVKWMMGVVDLTKEEEMPIGRNVLEVTNIRQSANYTCVAISSLGMIETTAQITVKALPKPPTSLIVTETTATSVTLTWDSGNPEPVSYYVIQYRAKVSDNGFQEVDGVATTRYSIGGLSPYSEYEFHVMAVNNIGRGPPSSLVDTRTSEQAPSSPPLAVQARMLSASTMLVQWEPPEEPNGQIRGYRVYYSSDLGAPLSAWHKHNTDDSRLTTISGLTTDITYSLRVLGFTSVGDGPPSDVLQVKTQQGVPAQPSSFEAEAELDTRIMLSWLWPVQDQITKYELMYWEANSGNKLHVTFPPAGSYAVEGLKPDTLYMFSLAARSEMGLGVYTQLIEARTAQSMPGAPPRKVEADALNSTALRVMWKPPLQVKQHGQIRGYQVVFSRLENGAPRGQPNIMDVSLPEAQWNVEDSTDYETVITGLLPETTYSVTVAAYTTKGDGARSKAKVVTTTGAEFTKNFGVKAVMKTSVLLTWEVPETYKSQVPFKILYNQQSVEVQGNLKRKLITRLQPDTDYSFVLMSRGNSAGGLQQQVSIRTAPDLLKTKPIQYQHDPEEGGKLTITLPKVPTTAPVRYYYIVVVPVTPATLHRWENPEDMDLDELLEASSDQSLKRRQTQEFLRPYIAAKMDALPDTFPLGDEKKYNGFYNKPLPGQQQYLCFVLAALKGHESQKTFAASPYSDPITVKLHSGMARHAEDPEMLWVMGPVLAVVLIIIIVIAILLFKRKRASPSAKDEHSVGVKDSLLAHSSDPVEMRRLNYQTQGSSALSCPNTPRMMEHPFISTTDLANHIERLKANDGLRFSQEYESVDPGQQFTWEHSNLEVNKPKNRYANVIAYDHSRVILTSVDGVPGSDYINANYIDGYRKQNDYIATQGPLPETLSDFWRMVWEQRTNTIVMMTRLEEKSRVKCDQYWPSRGTETYGMIQVTMLDTVELATYSVRTFTLYKNGSSEKREVRQFQFMAWPDHGVPEYPTPTLAFLRRVKACNPTDAGPMVVHCSAGVGRTGCFIVIEAMLERMKHEKSVDIYGHVTCMRAQRNYMVQTEDQYVFIHEALLEAATCGNTEVPARNLYAHIQKLTQVTPGGTVSAMELEFKKLSNSKAHTSRFISANLPCNKFKNRLVNIMPFESTRVYLQPIRGVEGSDYINASFIDGYRQQKAYIATQGPLAETTEDFWRMLWEHNSTIVVMLTKLREMGREKCHQYWPAERSARYQYFVVDPMAEYNMPQYILREFKVTDARDGQSRTIRQFQFTDWPEQGVPKTGEGFIDFIGTPMTITIVCVAGVGRTGVFITLSIVLERMRYEGVVDIFHTAKTLRTQRPAMVQTEDQYQLCYRAALEYLGSFDHYAT</sequence>
<keyword evidence="12 19" id="KW-0472">Membrane</keyword>
<dbReference type="GO" id="GO:0007155">
    <property type="term" value="P:cell adhesion"/>
    <property type="evidence" value="ECO:0007669"/>
    <property type="project" value="UniProtKB-KW"/>
</dbReference>
<keyword evidence="11 19" id="KW-1133">Transmembrane helix</keyword>
<dbReference type="Gene3D" id="3.90.190.10">
    <property type="entry name" value="Protein tyrosine phosphatase superfamily"/>
    <property type="match status" value="2"/>
</dbReference>
<keyword evidence="6" id="KW-0732">Signal</keyword>
<evidence type="ECO:0000259" key="23">
    <source>
        <dbReference type="SMART" id="SM00408"/>
    </source>
</evidence>
<dbReference type="SMART" id="SM00408">
    <property type="entry name" value="IGc2"/>
    <property type="match status" value="3"/>
</dbReference>
<evidence type="ECO:0000256" key="12">
    <source>
        <dbReference type="ARBA" id="ARBA00023136"/>
    </source>
</evidence>
<evidence type="ECO:0000256" key="6">
    <source>
        <dbReference type="ARBA" id="ARBA00022729"/>
    </source>
</evidence>
<keyword evidence="10" id="KW-0904">Protein phosphatase</keyword>
<protein>
    <recommendedName>
        <fullName evidence="17">Receptor-type tyrosine-protein phosphatase F</fullName>
        <ecNumber evidence="3">3.1.3.48</ecNumber>
    </recommendedName>
</protein>
<feature type="domain" description="Immunoglobulin subtype 2" evidence="23">
    <location>
        <begin position="124"/>
        <end position="191"/>
    </location>
</feature>
<evidence type="ECO:0000256" key="5">
    <source>
        <dbReference type="ARBA" id="ARBA00022692"/>
    </source>
</evidence>
<feature type="domain" description="Fibronectin type-III" evidence="20">
    <location>
        <begin position="391"/>
        <end position="474"/>
    </location>
</feature>
<dbReference type="InterPro" id="IPR003595">
    <property type="entry name" value="Tyr_Pase_cat"/>
</dbReference>
<dbReference type="InterPro" id="IPR000242">
    <property type="entry name" value="PTP_cat"/>
</dbReference>
<feature type="domain" description="Fibronectin type-III" evidence="20">
    <location>
        <begin position="296"/>
        <end position="375"/>
    </location>
</feature>
<dbReference type="InterPro" id="IPR013783">
    <property type="entry name" value="Ig-like_fold"/>
</dbReference>
<dbReference type="InterPro" id="IPR036116">
    <property type="entry name" value="FN3_sf"/>
</dbReference>
<dbReference type="Pfam" id="PF13927">
    <property type="entry name" value="Ig_3"/>
    <property type="match status" value="1"/>
</dbReference>
<dbReference type="PRINTS" id="PR00700">
    <property type="entry name" value="PRTYPHPHTASE"/>
</dbReference>
<feature type="domain" description="Protein-tyrosine phosphatase catalytic" evidence="22">
    <location>
        <begin position="1481"/>
        <end position="1574"/>
    </location>
</feature>
<evidence type="ECO:0000259" key="21">
    <source>
        <dbReference type="SMART" id="SM00194"/>
    </source>
</evidence>
<dbReference type="GO" id="GO:0004725">
    <property type="term" value="F:protein tyrosine phosphatase activity"/>
    <property type="evidence" value="ECO:0007669"/>
    <property type="project" value="UniProtKB-EC"/>
</dbReference>
<keyword evidence="7" id="KW-0677">Repeat</keyword>
<reference evidence="25" key="1">
    <citation type="submission" date="2025-08" db="UniProtKB">
        <authorList>
            <consortium name="Ensembl"/>
        </authorList>
    </citation>
    <scope>IDENTIFICATION</scope>
</reference>
<keyword evidence="4" id="KW-0358">Heparin-binding</keyword>
<keyword evidence="16" id="KW-0393">Immunoglobulin domain</keyword>
<dbReference type="GeneTree" id="ENSGT00940000155060"/>
<comment type="catalytic activity">
    <reaction evidence="18">
        <text>O-phospho-L-tyrosyl-[protein] + H2O = L-tyrosyl-[protein] + phosphate</text>
        <dbReference type="Rhea" id="RHEA:10684"/>
        <dbReference type="Rhea" id="RHEA-COMP:10136"/>
        <dbReference type="Rhea" id="RHEA-COMP:20101"/>
        <dbReference type="ChEBI" id="CHEBI:15377"/>
        <dbReference type="ChEBI" id="CHEBI:43474"/>
        <dbReference type="ChEBI" id="CHEBI:46858"/>
        <dbReference type="ChEBI" id="CHEBI:61978"/>
        <dbReference type="EC" id="3.1.3.48"/>
    </reaction>
</comment>
<evidence type="ECO:0000313" key="25">
    <source>
        <dbReference type="Ensembl" id="ENSOTSP00005067141.2"/>
    </source>
</evidence>
<evidence type="ECO:0000256" key="13">
    <source>
        <dbReference type="ARBA" id="ARBA00023157"/>
    </source>
</evidence>
<dbReference type="Pfam" id="PF00041">
    <property type="entry name" value="fn3"/>
    <property type="match status" value="4"/>
</dbReference>
<dbReference type="Pfam" id="PF00102">
    <property type="entry name" value="Y_phosphatase"/>
    <property type="match status" value="2"/>
</dbReference>
<keyword evidence="9" id="KW-0130">Cell adhesion</keyword>
<feature type="domain" description="Fibronectin type-III" evidence="20">
    <location>
        <begin position="489"/>
        <end position="567"/>
    </location>
</feature>
<dbReference type="PANTHER" id="PTHR46957">
    <property type="entry name" value="CYTOKINE RECEPTOR"/>
    <property type="match status" value="1"/>
</dbReference>
<dbReference type="InterPro" id="IPR016130">
    <property type="entry name" value="Tyr_Pase_AS"/>
</dbReference>
<dbReference type="FunFam" id="2.60.40.10:FF:000023">
    <property type="entry name" value="receptor-type tyrosine-protein phosphatase delta isoform X2"/>
    <property type="match status" value="1"/>
</dbReference>
<evidence type="ECO:0000256" key="16">
    <source>
        <dbReference type="ARBA" id="ARBA00023319"/>
    </source>
</evidence>
<evidence type="ECO:0000256" key="14">
    <source>
        <dbReference type="ARBA" id="ARBA00023170"/>
    </source>
</evidence>
<feature type="domain" description="Tyrosine-protein phosphatase" evidence="21">
    <location>
        <begin position="1038"/>
        <end position="1296"/>
    </location>
</feature>
<organism evidence="25 26">
    <name type="scientific">Oncorhynchus tshawytscha</name>
    <name type="common">Chinook salmon</name>
    <name type="synonym">Salmo tshawytscha</name>
    <dbReference type="NCBI Taxonomy" id="74940"/>
    <lineage>
        <taxon>Eukaryota</taxon>
        <taxon>Metazoa</taxon>
        <taxon>Chordata</taxon>
        <taxon>Craniata</taxon>
        <taxon>Vertebrata</taxon>
        <taxon>Euteleostomi</taxon>
        <taxon>Actinopterygii</taxon>
        <taxon>Neopterygii</taxon>
        <taxon>Teleostei</taxon>
        <taxon>Protacanthopterygii</taxon>
        <taxon>Salmoniformes</taxon>
        <taxon>Salmonidae</taxon>
        <taxon>Salmoninae</taxon>
        <taxon>Oncorhynchus</taxon>
    </lineage>
</organism>
<dbReference type="InterPro" id="IPR036179">
    <property type="entry name" value="Ig-like_dom_sf"/>
</dbReference>
<dbReference type="CDD" id="cd05739">
    <property type="entry name" value="IgI_3_RPTP_IIa_LAR_like"/>
    <property type="match status" value="1"/>
</dbReference>
<evidence type="ECO:0000256" key="17">
    <source>
        <dbReference type="ARBA" id="ARBA00044158"/>
    </source>
</evidence>
<proteinExistence type="inferred from homology"/>
<feature type="domain" description="Immunoglobulin subtype 2" evidence="23">
    <location>
        <begin position="221"/>
        <end position="282"/>
    </location>
</feature>
<dbReference type="PROSITE" id="PS00383">
    <property type="entry name" value="TYR_PHOSPHATASE_1"/>
    <property type="match status" value="1"/>
</dbReference>
<dbReference type="FunFam" id="2.60.40.10:FF:000010">
    <property type="entry name" value="receptor-type tyrosine-protein phosphatase delta isoform X1"/>
    <property type="match status" value="1"/>
</dbReference>
<dbReference type="Pfam" id="PF07679">
    <property type="entry name" value="I-set"/>
    <property type="match status" value="2"/>
</dbReference>
<dbReference type="SUPFAM" id="SSF49265">
    <property type="entry name" value="Fibronectin type III"/>
    <property type="match status" value="3"/>
</dbReference>
<keyword evidence="14" id="KW-0675">Receptor</keyword>
<dbReference type="SUPFAM" id="SSF52799">
    <property type="entry name" value="(Phosphotyrosine protein) phosphatases II"/>
    <property type="match status" value="2"/>
</dbReference>
<feature type="domain" description="Fibronectin type-III" evidence="20">
    <location>
        <begin position="693"/>
        <end position="768"/>
    </location>
</feature>
<feature type="domain" description="Protein-tyrosine phosphatase catalytic" evidence="22">
    <location>
        <begin position="1192"/>
        <end position="1293"/>
    </location>
</feature>
<evidence type="ECO:0000256" key="10">
    <source>
        <dbReference type="ARBA" id="ARBA00022912"/>
    </source>
</evidence>
<feature type="transmembrane region" description="Helical" evidence="19">
    <location>
        <begin position="938"/>
        <end position="961"/>
    </location>
</feature>
<evidence type="ECO:0000259" key="24">
    <source>
        <dbReference type="SMART" id="SM00409"/>
    </source>
</evidence>
<dbReference type="Gene3D" id="2.60.40.10">
    <property type="entry name" value="Immunoglobulins"/>
    <property type="match status" value="8"/>
</dbReference>
<evidence type="ECO:0000256" key="7">
    <source>
        <dbReference type="ARBA" id="ARBA00022737"/>
    </source>
</evidence>
<dbReference type="GO" id="GO:0008201">
    <property type="term" value="F:heparin binding"/>
    <property type="evidence" value="ECO:0007669"/>
    <property type="project" value="UniProtKB-KW"/>
</dbReference>
<dbReference type="Ensembl" id="ENSOTST00005072907.2">
    <property type="protein sequence ID" value="ENSOTSP00005067141.2"/>
    <property type="gene ID" value="ENSOTSG00005069613.1"/>
</dbReference>
<keyword evidence="13" id="KW-1015">Disulfide bond</keyword>
<keyword evidence="8" id="KW-0378">Hydrolase</keyword>
<dbReference type="SMART" id="SM00194">
    <property type="entry name" value="PTPc"/>
    <property type="match status" value="2"/>
</dbReference>
<dbReference type="FunFam" id="2.60.40.10:FF:000027">
    <property type="entry name" value="receptor-type tyrosine-protein phosphatase delta isoform X1"/>
    <property type="match status" value="1"/>
</dbReference>
<feature type="domain" description="Fibronectin type-III" evidence="20">
    <location>
        <begin position="582"/>
        <end position="680"/>
    </location>
</feature>
<dbReference type="GO" id="GO:0016020">
    <property type="term" value="C:membrane"/>
    <property type="evidence" value="ECO:0007669"/>
    <property type="project" value="UniProtKB-SubCell"/>
</dbReference>
<dbReference type="Proteomes" id="UP000694402">
    <property type="component" value="Unassembled WGS sequence"/>
</dbReference>
<dbReference type="InterPro" id="IPR029021">
    <property type="entry name" value="Prot-tyrosine_phosphatase-like"/>
</dbReference>
<evidence type="ECO:0000256" key="4">
    <source>
        <dbReference type="ARBA" id="ARBA00022674"/>
    </source>
</evidence>
<dbReference type="PANTHER" id="PTHR46957:SF9">
    <property type="entry name" value="PROTEIN-TYROSINE-PHOSPHATASE"/>
    <property type="match status" value="1"/>
</dbReference>
<comment type="subcellular location">
    <subcellularLocation>
        <location evidence="1">Membrane</location>
        <topology evidence="1">Single-pass membrane protein</topology>
    </subcellularLocation>
</comment>
<evidence type="ECO:0000256" key="18">
    <source>
        <dbReference type="ARBA" id="ARBA00051722"/>
    </source>
</evidence>
<feature type="domain" description="Immunoglobulin" evidence="24">
    <location>
        <begin position="118"/>
        <end position="203"/>
    </location>
</feature>
<keyword evidence="15" id="KW-0325">Glycoprotein</keyword>
<feature type="domain" description="Immunoglobulin subtype 2" evidence="23">
    <location>
        <begin position="22"/>
        <end position="91"/>
    </location>
</feature>
<dbReference type="InterPro" id="IPR003961">
    <property type="entry name" value="FN3_dom"/>
</dbReference>
<feature type="domain" description="Tyrosine-protein phosphatase" evidence="21">
    <location>
        <begin position="1325"/>
        <end position="1577"/>
    </location>
</feature>
<dbReference type="FunFam" id="2.60.40.10:FF:000015">
    <property type="entry name" value="receptor-type tyrosine-protein phosphatase delta isoform X2"/>
    <property type="match status" value="1"/>
</dbReference>
<dbReference type="FunFam" id="3.90.190.10:FF:000001">
    <property type="entry name" value="Receptor-type tyrosine-protein phosphatase F isoform A"/>
    <property type="match status" value="1"/>
</dbReference>
<evidence type="ECO:0000259" key="20">
    <source>
        <dbReference type="SMART" id="SM00060"/>
    </source>
</evidence>
<accession>A0A8C8HV51</accession>
<evidence type="ECO:0000256" key="15">
    <source>
        <dbReference type="ARBA" id="ARBA00023180"/>
    </source>
</evidence>
<keyword evidence="5 19" id="KW-0812">Transmembrane</keyword>
<name>A0A8C8HV51_ONCTS</name>
<dbReference type="EC" id="3.1.3.48" evidence="3"/>
<dbReference type="FunFam" id="2.60.40.10:FF:000066">
    <property type="entry name" value="receptor-type tyrosine-protein phosphatase delta isoform X1"/>
    <property type="match status" value="1"/>
</dbReference>
<evidence type="ECO:0000256" key="9">
    <source>
        <dbReference type="ARBA" id="ARBA00022889"/>
    </source>
</evidence>
<dbReference type="SUPFAM" id="SSF48726">
    <property type="entry name" value="Immunoglobulin"/>
    <property type="match status" value="3"/>
</dbReference>
<evidence type="ECO:0000256" key="2">
    <source>
        <dbReference type="ARBA" id="ARBA00010504"/>
    </source>
</evidence>
<evidence type="ECO:0000256" key="11">
    <source>
        <dbReference type="ARBA" id="ARBA00022989"/>
    </source>
</evidence>
<dbReference type="SMART" id="SM00409">
    <property type="entry name" value="IG"/>
    <property type="match status" value="3"/>
</dbReference>
<gene>
    <name evidence="25" type="primary">LOC112249942</name>
</gene>
<dbReference type="CDD" id="cd05738">
    <property type="entry name" value="IgI_2_RPTP_IIa_LAR_like"/>
    <property type="match status" value="1"/>
</dbReference>
<dbReference type="FunFam" id="2.60.40.10:FF:000353">
    <property type="entry name" value="receptor-type tyrosine-protein phosphatase F isoform X1"/>
    <property type="match status" value="1"/>
</dbReference>
<evidence type="ECO:0000256" key="8">
    <source>
        <dbReference type="ARBA" id="ARBA00022801"/>
    </source>
</evidence>
<dbReference type="FunFam" id="3.90.190.10:FF:000002">
    <property type="entry name" value="receptor-type tyrosine-protein phosphatase delta isoform X2"/>
    <property type="match status" value="1"/>
</dbReference>
<evidence type="ECO:0000259" key="22">
    <source>
        <dbReference type="SMART" id="SM00404"/>
    </source>
</evidence>
<dbReference type="InterPro" id="IPR003598">
    <property type="entry name" value="Ig_sub2"/>
</dbReference>
<dbReference type="FunFam" id="2.60.40.10:FF:000036">
    <property type="entry name" value="receptor-type tyrosine-protein phosphatase delta isoform X1"/>
    <property type="match status" value="1"/>
</dbReference>
<dbReference type="SMART" id="SM00404">
    <property type="entry name" value="PTPc_motif"/>
    <property type="match status" value="2"/>
</dbReference>
<evidence type="ECO:0000256" key="19">
    <source>
        <dbReference type="SAM" id="Phobius"/>
    </source>
</evidence>
<reference evidence="25" key="2">
    <citation type="submission" date="2025-09" db="UniProtKB">
        <authorList>
            <consortium name="Ensembl"/>
        </authorList>
    </citation>
    <scope>IDENTIFICATION</scope>
</reference>
<evidence type="ECO:0000313" key="26">
    <source>
        <dbReference type="Proteomes" id="UP000694402"/>
    </source>
</evidence>
<dbReference type="SMART" id="SM00060">
    <property type="entry name" value="FN3"/>
    <property type="match status" value="5"/>
</dbReference>
<evidence type="ECO:0000256" key="3">
    <source>
        <dbReference type="ARBA" id="ARBA00013064"/>
    </source>
</evidence>
<evidence type="ECO:0000256" key="1">
    <source>
        <dbReference type="ARBA" id="ARBA00004167"/>
    </source>
</evidence>
<dbReference type="InterPro" id="IPR050713">
    <property type="entry name" value="RTP_Phos/Ushers"/>
</dbReference>
<dbReference type="CDD" id="cd00063">
    <property type="entry name" value="FN3"/>
    <property type="match status" value="5"/>
</dbReference>
<dbReference type="InterPro" id="IPR013098">
    <property type="entry name" value="Ig_I-set"/>
</dbReference>